<reference evidence="2 3" key="1">
    <citation type="submission" date="2019-04" db="EMBL/GenBank/DDBJ databases">
        <authorList>
            <consortium name="DOE Joint Genome Institute"/>
            <person name="Mondo S."/>
            <person name="Kjaerbolling I."/>
            <person name="Vesth T."/>
            <person name="Frisvad J.C."/>
            <person name="Nybo J.L."/>
            <person name="Theobald S."/>
            <person name="Kildgaard S."/>
            <person name="Isbrandt T."/>
            <person name="Kuo A."/>
            <person name="Sato A."/>
            <person name="Lyhne E.K."/>
            <person name="Kogle M.E."/>
            <person name="Wiebenga A."/>
            <person name="Kun R.S."/>
            <person name="Lubbers R.J."/>
            <person name="Makela M.R."/>
            <person name="Barry K."/>
            <person name="Chovatia M."/>
            <person name="Clum A."/>
            <person name="Daum C."/>
            <person name="Haridas S."/>
            <person name="He G."/>
            <person name="LaButti K."/>
            <person name="Lipzen A."/>
            <person name="Riley R."/>
            <person name="Salamov A."/>
            <person name="Simmons B.A."/>
            <person name="Magnuson J.K."/>
            <person name="Henrissat B."/>
            <person name="Mortensen U.H."/>
            <person name="Larsen T.O."/>
            <person name="Devries R.P."/>
            <person name="Grigoriev I.V."/>
            <person name="Machida M."/>
            <person name="Baker S.E."/>
            <person name="Andersen M.R."/>
            <person name="Cantor M.N."/>
            <person name="Hua S.X."/>
        </authorList>
    </citation>
    <scope>NUCLEOTIDE SEQUENCE [LARGE SCALE GENOMIC DNA]</scope>
    <source>
        <strain evidence="2 3">CBS 119388</strain>
    </source>
</reference>
<evidence type="ECO:0000313" key="2">
    <source>
        <dbReference type="EMBL" id="KAE8407691.1"/>
    </source>
</evidence>
<name>A0A5N7DML1_9EURO</name>
<keyword evidence="1" id="KW-0472">Membrane</keyword>
<evidence type="ECO:0000313" key="3">
    <source>
        <dbReference type="Proteomes" id="UP000325579"/>
    </source>
</evidence>
<protein>
    <submittedName>
        <fullName evidence="2">Uncharacterized protein</fullName>
    </submittedName>
</protein>
<dbReference type="AlphaFoldDB" id="A0A5N7DML1"/>
<dbReference type="EMBL" id="ML736747">
    <property type="protein sequence ID" value="KAE8407691.1"/>
    <property type="molecule type" value="Genomic_DNA"/>
</dbReference>
<feature type="transmembrane region" description="Helical" evidence="1">
    <location>
        <begin position="16"/>
        <end position="40"/>
    </location>
</feature>
<accession>A0A5N7DML1</accession>
<keyword evidence="3" id="KW-1185">Reference proteome</keyword>
<proteinExistence type="predicted"/>
<sequence length="84" mass="9612">MRTQNYFSASRVCQPVASLLLIVLLFIILATSLFATRAVVRRNTKRSKATKRRTELMHVTCRVNETRIQFASLHPGFRSNYAPS</sequence>
<dbReference type="Proteomes" id="UP000325579">
    <property type="component" value="Unassembled WGS sequence"/>
</dbReference>
<keyword evidence="1" id="KW-1133">Transmembrane helix</keyword>
<dbReference type="GeneID" id="43665803"/>
<keyword evidence="1" id="KW-0812">Transmembrane</keyword>
<gene>
    <name evidence="2" type="ORF">BDV37DRAFT_240816</name>
</gene>
<dbReference type="RefSeq" id="XP_031945010.1">
    <property type="nucleotide sequence ID" value="XM_032081112.1"/>
</dbReference>
<evidence type="ECO:0000256" key="1">
    <source>
        <dbReference type="SAM" id="Phobius"/>
    </source>
</evidence>
<organism evidence="2 3">
    <name type="scientific">Aspergillus pseudonomiae</name>
    <dbReference type="NCBI Taxonomy" id="1506151"/>
    <lineage>
        <taxon>Eukaryota</taxon>
        <taxon>Fungi</taxon>
        <taxon>Dikarya</taxon>
        <taxon>Ascomycota</taxon>
        <taxon>Pezizomycotina</taxon>
        <taxon>Eurotiomycetes</taxon>
        <taxon>Eurotiomycetidae</taxon>
        <taxon>Eurotiales</taxon>
        <taxon>Aspergillaceae</taxon>
        <taxon>Aspergillus</taxon>
        <taxon>Aspergillus subgen. Circumdati</taxon>
    </lineage>
</organism>